<feature type="compositionally biased region" description="Polar residues" evidence="1">
    <location>
        <begin position="129"/>
        <end position="138"/>
    </location>
</feature>
<feature type="region of interest" description="Disordered" evidence="1">
    <location>
        <begin position="112"/>
        <end position="138"/>
    </location>
</feature>
<dbReference type="AlphaFoldDB" id="A0A0G0W852"/>
<dbReference type="PROSITE" id="PS51257">
    <property type="entry name" value="PROKAR_LIPOPROTEIN"/>
    <property type="match status" value="1"/>
</dbReference>
<evidence type="ECO:0000313" key="3">
    <source>
        <dbReference type="EMBL" id="KKS09155.1"/>
    </source>
</evidence>
<dbReference type="InterPro" id="IPR005543">
    <property type="entry name" value="PASTA_dom"/>
</dbReference>
<gene>
    <name evidence="3" type="ORF">UU65_C0003G0210</name>
</gene>
<dbReference type="Proteomes" id="UP000033869">
    <property type="component" value="Unassembled WGS sequence"/>
</dbReference>
<dbReference type="PROSITE" id="PS51178">
    <property type="entry name" value="PASTA"/>
    <property type="match status" value="1"/>
</dbReference>
<proteinExistence type="predicted"/>
<protein>
    <recommendedName>
        <fullName evidence="2">PASTA domain-containing protein</fullName>
    </recommendedName>
</protein>
<dbReference type="CDD" id="cd06577">
    <property type="entry name" value="PASTA_pknB"/>
    <property type="match status" value="1"/>
</dbReference>
<evidence type="ECO:0000259" key="2">
    <source>
        <dbReference type="PROSITE" id="PS51178"/>
    </source>
</evidence>
<comment type="caution">
    <text evidence="3">The sequence shown here is derived from an EMBL/GenBank/DDBJ whole genome shotgun (WGS) entry which is preliminary data.</text>
</comment>
<dbReference type="EMBL" id="LCBL01000003">
    <property type="protein sequence ID" value="KKS09155.1"/>
    <property type="molecule type" value="Genomic_DNA"/>
</dbReference>
<accession>A0A0G0W852</accession>
<reference evidence="3 4" key="1">
    <citation type="journal article" date="2015" name="Nature">
        <title>rRNA introns, odd ribosomes, and small enigmatic genomes across a large radiation of phyla.</title>
        <authorList>
            <person name="Brown C.T."/>
            <person name="Hug L.A."/>
            <person name="Thomas B.C."/>
            <person name="Sharon I."/>
            <person name="Castelle C.J."/>
            <person name="Singh A."/>
            <person name="Wilkins M.J."/>
            <person name="Williams K.H."/>
            <person name="Banfield J.F."/>
        </authorList>
    </citation>
    <scope>NUCLEOTIDE SEQUENCE [LARGE SCALE GENOMIC DNA]</scope>
</reference>
<evidence type="ECO:0000256" key="1">
    <source>
        <dbReference type="SAM" id="MobiDB-lite"/>
    </source>
</evidence>
<organism evidence="3 4">
    <name type="scientific">candidate division CPR2 bacterium GW2011_GWC1_41_48</name>
    <dbReference type="NCBI Taxonomy" id="1618344"/>
    <lineage>
        <taxon>Bacteria</taxon>
        <taxon>Bacteria division CPR2</taxon>
    </lineage>
</organism>
<sequence>MRKRFLFLLVVVILATVIVGCNGEGKQTKAKNAQPTTTTTVALVSIVPSYLGMNVDDAEKKAQADGFEVDFRAWDLSQAILLSPDARPGRVFYQSQDSGNKPNTRSLTLRVVGQSDDGGDSVENDGAPATTTTEDSNLGQLTPKLADKIIRLDTQLIPRYVTHEGVKISTGWEPYRFTSETRYEMYEALQHAGFIIIDKKVKEHRAHDVNGLDPTYVVSRTPLGEQYFYTERRPAFIDDNKYFSAELYTYEIVDVKRVENKGNGSDLFGPQIATFRVKYEKINQPLHDCLSDKDINPVQTDVYYLRYATLKYGRPDGWYIAAIGEKPY</sequence>
<evidence type="ECO:0000313" key="4">
    <source>
        <dbReference type="Proteomes" id="UP000033869"/>
    </source>
</evidence>
<name>A0A0G0W852_UNCC2</name>
<feature type="domain" description="PASTA" evidence="2">
    <location>
        <begin position="38"/>
        <end position="113"/>
    </location>
</feature>